<evidence type="ECO:0000313" key="2">
    <source>
        <dbReference type="EMBL" id="MRU14515.1"/>
    </source>
</evidence>
<evidence type="ECO:0000256" key="1">
    <source>
        <dbReference type="ARBA" id="ARBA00023002"/>
    </source>
</evidence>
<accession>A0A844CM23</accession>
<dbReference type="Proteomes" id="UP000564704">
    <property type="component" value="Unassembled WGS sequence"/>
</dbReference>
<evidence type="ECO:0000313" key="3">
    <source>
        <dbReference type="Proteomes" id="UP000564704"/>
    </source>
</evidence>
<dbReference type="AlphaFoldDB" id="A0A844CM23"/>
<dbReference type="InterPro" id="IPR042204">
    <property type="entry name" value="2Fe-2S-bd_N"/>
</dbReference>
<gene>
    <name evidence="2" type="ORF">FDP25_03620</name>
</gene>
<dbReference type="GO" id="GO:0016491">
    <property type="term" value="F:oxidoreductase activity"/>
    <property type="evidence" value="ECO:0007669"/>
    <property type="project" value="UniProtKB-KW"/>
</dbReference>
<dbReference type="InterPro" id="IPR036010">
    <property type="entry name" value="2Fe-2S_ferredoxin-like_sf"/>
</dbReference>
<keyword evidence="3" id="KW-1185">Reference proteome</keyword>
<dbReference type="Pfam" id="PF13510">
    <property type="entry name" value="Fer2_4"/>
    <property type="match status" value="1"/>
</dbReference>
<name>A0A844CM23_9RHOB</name>
<dbReference type="SUPFAM" id="SSF54292">
    <property type="entry name" value="2Fe-2S ferredoxin-like"/>
    <property type="match status" value="1"/>
</dbReference>
<dbReference type="OrthoDB" id="573392at2"/>
<dbReference type="EMBL" id="SZWE01000001">
    <property type="protein sequence ID" value="MRU14515.1"/>
    <property type="molecule type" value="Genomic_DNA"/>
</dbReference>
<organism evidence="2 3">
    <name type="scientific">Roseovarius bejariae</name>
    <dbReference type="NCBI Taxonomy" id="2576383"/>
    <lineage>
        <taxon>Bacteria</taxon>
        <taxon>Pseudomonadati</taxon>
        <taxon>Pseudomonadota</taxon>
        <taxon>Alphaproteobacteria</taxon>
        <taxon>Rhodobacterales</taxon>
        <taxon>Roseobacteraceae</taxon>
        <taxon>Roseovarius</taxon>
    </lineage>
</organism>
<reference evidence="2 3" key="1">
    <citation type="submission" date="2019-05" db="EMBL/GenBank/DDBJ databases">
        <title>Roseovarius bejariae sp. nov., a moderately halophylic bacterium isolated from a saline soil in Rambla Salada (Murcia).</title>
        <authorList>
            <person name="Castro D.J."/>
            <person name="Gomez-Altuve A."/>
            <person name="Reina J.C."/>
            <person name="Rodriguez M."/>
            <person name="Sampedro I."/>
            <person name="Llamas I."/>
            <person name="Martinez-Checa F."/>
        </authorList>
    </citation>
    <scope>NUCLEOTIDE SEQUENCE [LARGE SCALE GENOMIC DNA]</scope>
    <source>
        <strain evidence="2 3">A21</strain>
    </source>
</reference>
<comment type="caution">
    <text evidence="2">The sequence shown here is derived from an EMBL/GenBank/DDBJ whole genome shotgun (WGS) entry which is preliminary data.</text>
</comment>
<protein>
    <submittedName>
        <fullName evidence="2">(2Fe-2S)-binding protein</fullName>
    </submittedName>
</protein>
<dbReference type="GO" id="GO:0051536">
    <property type="term" value="F:iron-sulfur cluster binding"/>
    <property type="evidence" value="ECO:0007669"/>
    <property type="project" value="InterPro"/>
</dbReference>
<keyword evidence="1" id="KW-0560">Oxidoreductase</keyword>
<sequence length="109" mass="11597">MPRPRIWRYSVKTASFETLSESRAEVPVTFAGQELMLPEGANLAAALLAAGITTFRHTPTSGAPRAPFCMMGACFDCVVEVDGITRQACMLTVTEGLTISMPQEGADGS</sequence>
<dbReference type="Gene3D" id="3.10.20.440">
    <property type="entry name" value="2Fe-2S iron-sulphur cluster binding domain, sarcosine oxidase, alpha subunit, N-terminal domain"/>
    <property type="match status" value="1"/>
</dbReference>
<proteinExistence type="predicted"/>